<feature type="compositionally biased region" description="Polar residues" evidence="1">
    <location>
        <begin position="148"/>
        <end position="157"/>
    </location>
</feature>
<dbReference type="RefSeq" id="WP_187733811.1">
    <property type="nucleotide sequence ID" value="NZ_BMFN01000001.1"/>
</dbReference>
<feature type="signal peptide" evidence="2">
    <location>
        <begin position="1"/>
        <end position="22"/>
    </location>
</feature>
<feature type="chain" id="PRO_5029006262" evidence="2">
    <location>
        <begin position="23"/>
        <end position="157"/>
    </location>
</feature>
<sequence length="157" mass="16048">MLRLAFSALILTACLGGTKALAQQQPAPAAPKPAQTAPASEQPATQSAQPAAQAAPKTDTPPATWVAAAAYVDEAESDPMSRSGGQQVAPGFTAAPTHRVTTDYMGRPLNKPFKRVRRADAQPAPAPAQATNTLGNQTAPPAAPAPAKQTQSGTSDW</sequence>
<keyword evidence="2" id="KW-0732">Signal</keyword>
<gene>
    <name evidence="3" type="ORF">H9L05_08625</name>
</gene>
<feature type="compositionally biased region" description="Low complexity" evidence="1">
    <location>
        <begin position="21"/>
        <end position="64"/>
    </location>
</feature>
<evidence type="ECO:0000256" key="1">
    <source>
        <dbReference type="SAM" id="MobiDB-lite"/>
    </source>
</evidence>
<feature type="compositionally biased region" description="Low complexity" evidence="1">
    <location>
        <begin position="121"/>
        <end position="130"/>
    </location>
</feature>
<proteinExistence type="predicted"/>
<dbReference type="Proteomes" id="UP000516093">
    <property type="component" value="Chromosome"/>
</dbReference>
<evidence type="ECO:0000256" key="2">
    <source>
        <dbReference type="SAM" id="SignalP"/>
    </source>
</evidence>
<accession>A0A7H0GZ85</accession>
<reference evidence="3 4" key="1">
    <citation type="submission" date="2020-08" db="EMBL/GenBank/DDBJ databases">
        <title>Genome sequence of Hymenobacter qilianensis JCM 19763T.</title>
        <authorList>
            <person name="Hyun D.-W."/>
            <person name="Bae J.-W."/>
        </authorList>
    </citation>
    <scope>NUCLEOTIDE SEQUENCE [LARGE SCALE GENOMIC DNA]</scope>
    <source>
        <strain evidence="3 4">JCM 19763</strain>
    </source>
</reference>
<name>A0A7H0GZ85_9BACT</name>
<dbReference type="KEGG" id="hqi:H9L05_08625"/>
<feature type="region of interest" description="Disordered" evidence="1">
    <location>
        <begin position="21"/>
        <end position="157"/>
    </location>
</feature>
<organism evidence="3 4">
    <name type="scientific">Hymenobacter qilianensis</name>
    <dbReference type="NCBI Taxonomy" id="1385715"/>
    <lineage>
        <taxon>Bacteria</taxon>
        <taxon>Pseudomonadati</taxon>
        <taxon>Bacteroidota</taxon>
        <taxon>Cytophagia</taxon>
        <taxon>Cytophagales</taxon>
        <taxon>Hymenobacteraceae</taxon>
        <taxon>Hymenobacter</taxon>
    </lineage>
</organism>
<dbReference type="EMBL" id="CP060784">
    <property type="protein sequence ID" value="QNP53601.1"/>
    <property type="molecule type" value="Genomic_DNA"/>
</dbReference>
<protein>
    <submittedName>
        <fullName evidence="3">Uncharacterized protein</fullName>
    </submittedName>
</protein>
<evidence type="ECO:0000313" key="4">
    <source>
        <dbReference type="Proteomes" id="UP000516093"/>
    </source>
</evidence>
<keyword evidence="4" id="KW-1185">Reference proteome</keyword>
<evidence type="ECO:0000313" key="3">
    <source>
        <dbReference type="EMBL" id="QNP53601.1"/>
    </source>
</evidence>
<dbReference type="AlphaFoldDB" id="A0A7H0GZ85"/>